<gene>
    <name evidence="2" type="ORF">CYCCA115_LOCUS17056</name>
</gene>
<evidence type="ECO:0000313" key="2">
    <source>
        <dbReference type="EMBL" id="CAJ1958168.1"/>
    </source>
</evidence>
<evidence type="ECO:0000313" key="3">
    <source>
        <dbReference type="Proteomes" id="UP001295423"/>
    </source>
</evidence>
<sequence length="146" mass="16611">MSQVPSNNKEALAHYRKVRDFNKRYSAVDESTHSEHYDDGASWISSSTRSITTSGSSDLLAQMMMTETSPRLSPIRSRTKRSSKYHGEHNMKTLQEKSPGCVDRSLRNQDWLGSTPVSGEDGTPSSRRRTWKLKNPEDLDFLTMKN</sequence>
<organism evidence="2 3">
    <name type="scientific">Cylindrotheca closterium</name>
    <dbReference type="NCBI Taxonomy" id="2856"/>
    <lineage>
        <taxon>Eukaryota</taxon>
        <taxon>Sar</taxon>
        <taxon>Stramenopiles</taxon>
        <taxon>Ochrophyta</taxon>
        <taxon>Bacillariophyta</taxon>
        <taxon>Bacillariophyceae</taxon>
        <taxon>Bacillariophycidae</taxon>
        <taxon>Bacillariales</taxon>
        <taxon>Bacillariaceae</taxon>
        <taxon>Cylindrotheca</taxon>
    </lineage>
</organism>
<dbReference type="Proteomes" id="UP001295423">
    <property type="component" value="Unassembled WGS sequence"/>
</dbReference>
<comment type="caution">
    <text evidence="2">The sequence shown here is derived from an EMBL/GenBank/DDBJ whole genome shotgun (WGS) entry which is preliminary data.</text>
</comment>
<protein>
    <submittedName>
        <fullName evidence="2">Uncharacterized protein</fullName>
    </submittedName>
</protein>
<evidence type="ECO:0000256" key="1">
    <source>
        <dbReference type="SAM" id="MobiDB-lite"/>
    </source>
</evidence>
<feature type="compositionally biased region" description="Basic and acidic residues" evidence="1">
    <location>
        <begin position="85"/>
        <end position="95"/>
    </location>
</feature>
<reference evidence="2" key="1">
    <citation type="submission" date="2023-08" db="EMBL/GenBank/DDBJ databases">
        <authorList>
            <person name="Audoor S."/>
            <person name="Bilcke G."/>
        </authorList>
    </citation>
    <scope>NUCLEOTIDE SEQUENCE</scope>
</reference>
<dbReference type="AlphaFoldDB" id="A0AAD2FZK5"/>
<name>A0AAD2FZK5_9STRA</name>
<keyword evidence="3" id="KW-1185">Reference proteome</keyword>
<proteinExistence type="predicted"/>
<dbReference type="EMBL" id="CAKOGP040001969">
    <property type="protein sequence ID" value="CAJ1958168.1"/>
    <property type="molecule type" value="Genomic_DNA"/>
</dbReference>
<feature type="region of interest" description="Disordered" evidence="1">
    <location>
        <begin position="66"/>
        <end position="146"/>
    </location>
</feature>
<accession>A0AAD2FZK5</accession>